<dbReference type="GO" id="GO:0005524">
    <property type="term" value="F:ATP binding"/>
    <property type="evidence" value="ECO:0007669"/>
    <property type="project" value="UniProtKB-KW"/>
</dbReference>
<keyword evidence="8 10" id="KW-0472">Membrane</keyword>
<evidence type="ECO:0000256" key="6">
    <source>
        <dbReference type="ARBA" id="ARBA00022840"/>
    </source>
</evidence>
<evidence type="ECO:0000313" key="14">
    <source>
        <dbReference type="Proteomes" id="UP000759131"/>
    </source>
</evidence>
<dbReference type="Pfam" id="PF00722">
    <property type="entry name" value="Glyco_hydro_16"/>
    <property type="match status" value="1"/>
</dbReference>
<dbReference type="PROSITE" id="PS50893">
    <property type="entry name" value="ABC_TRANSPORTER_2"/>
    <property type="match status" value="2"/>
</dbReference>
<organism evidence="13">
    <name type="scientific">Medioppia subpectinata</name>
    <dbReference type="NCBI Taxonomy" id="1979941"/>
    <lineage>
        <taxon>Eukaryota</taxon>
        <taxon>Metazoa</taxon>
        <taxon>Ecdysozoa</taxon>
        <taxon>Arthropoda</taxon>
        <taxon>Chelicerata</taxon>
        <taxon>Arachnida</taxon>
        <taxon>Acari</taxon>
        <taxon>Acariformes</taxon>
        <taxon>Sarcoptiformes</taxon>
        <taxon>Oribatida</taxon>
        <taxon>Brachypylina</taxon>
        <taxon>Oppioidea</taxon>
        <taxon>Oppiidae</taxon>
        <taxon>Medioppia</taxon>
    </lineage>
</organism>
<dbReference type="InterPro" id="IPR013525">
    <property type="entry name" value="ABC2_TM"/>
</dbReference>
<dbReference type="OrthoDB" id="6489438at2759"/>
<dbReference type="EMBL" id="OC855296">
    <property type="protein sequence ID" value="CAD7621698.1"/>
    <property type="molecule type" value="Genomic_DNA"/>
</dbReference>
<protein>
    <submittedName>
        <fullName evidence="13">Uncharacterized protein</fullName>
    </submittedName>
</protein>
<dbReference type="GO" id="GO:0004553">
    <property type="term" value="F:hydrolase activity, hydrolyzing O-glycosyl compounds"/>
    <property type="evidence" value="ECO:0007669"/>
    <property type="project" value="InterPro"/>
</dbReference>
<dbReference type="InterPro" id="IPR013320">
    <property type="entry name" value="ConA-like_dom_sf"/>
</dbReference>
<evidence type="ECO:0000256" key="3">
    <source>
        <dbReference type="ARBA" id="ARBA00022448"/>
    </source>
</evidence>
<dbReference type="InterPro" id="IPR000757">
    <property type="entry name" value="Beta-glucanase-like"/>
</dbReference>
<dbReference type="InterPro" id="IPR050352">
    <property type="entry name" value="ABCG_transporters"/>
</dbReference>
<evidence type="ECO:0000256" key="1">
    <source>
        <dbReference type="ARBA" id="ARBA00004141"/>
    </source>
</evidence>
<dbReference type="GO" id="GO:0005886">
    <property type="term" value="C:plasma membrane"/>
    <property type="evidence" value="ECO:0007669"/>
    <property type="project" value="TreeGrafter"/>
</dbReference>
<feature type="transmembrane region" description="Helical" evidence="10">
    <location>
        <begin position="665"/>
        <end position="682"/>
    </location>
</feature>
<keyword evidence="5" id="KW-0547">Nucleotide-binding</keyword>
<accession>A0A7R9KH73</accession>
<feature type="region of interest" description="Disordered" evidence="9">
    <location>
        <begin position="429"/>
        <end position="452"/>
    </location>
</feature>
<comment type="similarity">
    <text evidence="2">Belongs to the ABC transporter superfamily. ABCG family. Eye pigment precursor importer (TC 3.A.1.204) subfamily.</text>
</comment>
<evidence type="ECO:0000256" key="5">
    <source>
        <dbReference type="ARBA" id="ARBA00022741"/>
    </source>
</evidence>
<dbReference type="Gene3D" id="3.40.50.300">
    <property type="entry name" value="P-loop containing nucleotide triphosphate hydrolases"/>
    <property type="match status" value="2"/>
</dbReference>
<dbReference type="InterPro" id="IPR003593">
    <property type="entry name" value="AAA+_ATPase"/>
</dbReference>
<dbReference type="Proteomes" id="UP000759131">
    <property type="component" value="Unassembled WGS sequence"/>
</dbReference>
<feature type="domain" description="GH16" evidence="12">
    <location>
        <begin position="4"/>
        <end position="281"/>
    </location>
</feature>
<keyword evidence="4 10" id="KW-0812">Transmembrane</keyword>
<dbReference type="SMART" id="SM00382">
    <property type="entry name" value="AAA"/>
    <property type="match status" value="2"/>
</dbReference>
<dbReference type="GO" id="GO:0140359">
    <property type="term" value="F:ABC-type transporter activity"/>
    <property type="evidence" value="ECO:0007669"/>
    <property type="project" value="InterPro"/>
</dbReference>
<dbReference type="PANTHER" id="PTHR48041:SF139">
    <property type="entry name" value="PROTEIN SCARLET"/>
    <property type="match status" value="1"/>
</dbReference>
<dbReference type="GO" id="GO:0016887">
    <property type="term" value="F:ATP hydrolysis activity"/>
    <property type="evidence" value="ECO:0007669"/>
    <property type="project" value="InterPro"/>
</dbReference>
<dbReference type="Pfam" id="PF00005">
    <property type="entry name" value="ABC_tran"/>
    <property type="match status" value="2"/>
</dbReference>
<dbReference type="EMBL" id="CAJPIZ010000721">
    <property type="protein sequence ID" value="CAG2102128.1"/>
    <property type="molecule type" value="Genomic_DNA"/>
</dbReference>
<dbReference type="Pfam" id="PF01061">
    <property type="entry name" value="ABC2_membrane"/>
    <property type="match status" value="1"/>
</dbReference>
<dbReference type="PROSITE" id="PS51762">
    <property type="entry name" value="GH16_2"/>
    <property type="match status" value="1"/>
</dbReference>
<evidence type="ECO:0000256" key="2">
    <source>
        <dbReference type="ARBA" id="ARBA00005814"/>
    </source>
</evidence>
<dbReference type="GO" id="GO:0005975">
    <property type="term" value="P:carbohydrate metabolic process"/>
    <property type="evidence" value="ECO:0007669"/>
    <property type="project" value="InterPro"/>
</dbReference>
<dbReference type="PROSITE" id="PS00211">
    <property type="entry name" value="ABC_TRANSPORTER_1"/>
    <property type="match status" value="2"/>
</dbReference>
<reference evidence="13" key="1">
    <citation type="submission" date="2020-11" db="EMBL/GenBank/DDBJ databases">
        <authorList>
            <person name="Tran Van P."/>
        </authorList>
    </citation>
    <scope>NUCLEOTIDE SEQUENCE</scope>
</reference>
<evidence type="ECO:0000256" key="4">
    <source>
        <dbReference type="ARBA" id="ARBA00022692"/>
    </source>
</evidence>
<feature type="transmembrane region" description="Helical" evidence="10">
    <location>
        <begin position="800"/>
        <end position="820"/>
    </location>
</feature>
<keyword evidence="3" id="KW-0813">Transport</keyword>
<feature type="domain" description="ABC transporter" evidence="11">
    <location>
        <begin position="878"/>
        <end position="1125"/>
    </location>
</feature>
<feature type="transmembrane region" description="Helical" evidence="10">
    <location>
        <begin position="721"/>
        <end position="742"/>
    </location>
</feature>
<evidence type="ECO:0000256" key="9">
    <source>
        <dbReference type="SAM" id="MobiDB-lite"/>
    </source>
</evidence>
<sequence length="1308" mass="147775">MNFSIYSTIFNGISRVEINMKFQIISITLFIYCVKCEHNLQLVWSEEFNGKELDANVWEVEDEWQSGNCYGNFIGQLNCNVNKNGCLAITAVREKQKVFDKEYTSGKIKTKMGWTYGRFEIRAALPVGKMLRPVMAMESVSPKQWATTGQIDIMSNIQTQTFASGVHFSASPPVYYGQSYGLTPETRVNQFHTYAVEWSERQMSWFFDGKPYFTFRLNKTLSPHYVRKGEPFVGKPFKILINLGVGGLFFPNQVLGINDSNDWKCSAIIVDYVRVYQMVNNNHSISETINTGEDRTSSAADICPTVMSDISGDNPCDLDIEMLYVNHNWDMDVNVVSMIGNTEKLLLHDLCGAFQFGTISALMGSSGSGKTTLLKCLMGSSKYRFGARTQIYYQPELKIRSCYINQEQNGRLLQGLTVRQALTYASQLKNSGRDSSDGSESDQSPDVQKLSHSRRIRELMEALLILEIKDNRVDRCSGGELKRVMIAMELTSVLLPNIMFLDEPTTGLDSNAADIVISCLKTLSRKHNIAIITSIHQPNNLLFMLFDNVYVLAKQGVNIYWGRPNGLALHLRECGITTTNTPSISSTRNTGENHTEPEIQFPIEVLLKYSSKAVATDERVQRLAAKTYQLKHGLRRQCTEGAMHLTPEWYSTGSYYWAKTLVEQVLSIIFAYIYTTIMYVINDQKSEISQFYKYLYVSLMAFMCSQTLGSLIGIICHRNARLALCVAVAIYSSLHYFNNFIVPTKDMFKMFQMISDFAYTKYEFNAKLLILYGFGRCPEGSIAHVLNQFSVGPDSMYWRYCLYLFCLYMVLKCFELTSLLILANKVSINLDVLWLNAFASLWFKNNQSDPNLRCFAYTKPVSVTINKAPDMTTGATRVLWADLSFEMRPKLCRRGDRSGGLILDNIAGVIEYGTLNGLLGPSGSGKTTLMRCLYGRQSRPMTAETLIYVNRREPVVACFVTQNTAEHLLEGLTGRQTLVYACKLKNSRLSCIETDVSLRAGVDELLRELMINNIRDTPVELCSGGERKRLAIATELTSRVKPNMLCIDEPTSGLDSDAAEVVFRCLLALTRRHRITIIASIHQPNNELFFMFDTINVLAKGGHVVYAGPPDGLRTQMAECDLHCSSGEAPIEKTLKHAAQGVTGNPPMDRMRRKAAELRDQLVKQCHQMSADMKLMRSGAGLQTRAKWFIVTDFWYLLMRTMRISYLSQWKALVIQFLLSISIALPFSRSLNEDMVVPDSCLATNTTVNLLQCADSGQYLEQQALISQNIKYNMVFMSFLSYLQIVITPLSFTSDVNIFINQQRNVSN</sequence>
<gene>
    <name evidence="13" type="ORF">OSB1V03_LOCUS2169</name>
</gene>
<dbReference type="InterPro" id="IPR017871">
    <property type="entry name" value="ABC_transporter-like_CS"/>
</dbReference>
<name>A0A7R9KH73_9ACAR</name>
<evidence type="ECO:0000259" key="11">
    <source>
        <dbReference type="PROSITE" id="PS50893"/>
    </source>
</evidence>
<comment type="subcellular location">
    <subcellularLocation>
        <location evidence="1">Membrane</location>
        <topology evidence="1">Multi-pass membrane protein</topology>
    </subcellularLocation>
</comment>
<dbReference type="PANTHER" id="PTHR48041">
    <property type="entry name" value="ABC TRANSPORTER G FAMILY MEMBER 28"/>
    <property type="match status" value="1"/>
</dbReference>
<evidence type="ECO:0000259" key="12">
    <source>
        <dbReference type="PROSITE" id="PS51762"/>
    </source>
</evidence>
<dbReference type="InterPro" id="IPR003439">
    <property type="entry name" value="ABC_transporter-like_ATP-bd"/>
</dbReference>
<keyword evidence="7 10" id="KW-1133">Transmembrane helix</keyword>
<evidence type="ECO:0000256" key="7">
    <source>
        <dbReference type="ARBA" id="ARBA00022989"/>
    </source>
</evidence>
<evidence type="ECO:0000313" key="13">
    <source>
        <dbReference type="EMBL" id="CAD7621698.1"/>
    </source>
</evidence>
<feature type="transmembrane region" description="Helical" evidence="10">
    <location>
        <begin position="694"/>
        <end position="715"/>
    </location>
</feature>
<proteinExistence type="inferred from homology"/>
<dbReference type="CDD" id="cd08023">
    <property type="entry name" value="GH16_laminarinase_like"/>
    <property type="match status" value="1"/>
</dbReference>
<keyword evidence="14" id="KW-1185">Reference proteome</keyword>
<feature type="domain" description="ABC transporter" evidence="11">
    <location>
        <begin position="331"/>
        <end position="580"/>
    </location>
</feature>
<dbReference type="SUPFAM" id="SSF49899">
    <property type="entry name" value="Concanavalin A-like lectins/glucanases"/>
    <property type="match status" value="1"/>
</dbReference>
<dbReference type="Gene3D" id="2.60.120.200">
    <property type="match status" value="1"/>
</dbReference>
<evidence type="ECO:0000256" key="10">
    <source>
        <dbReference type="SAM" id="Phobius"/>
    </source>
</evidence>
<dbReference type="SUPFAM" id="SSF52540">
    <property type="entry name" value="P-loop containing nucleoside triphosphate hydrolases"/>
    <property type="match status" value="2"/>
</dbReference>
<evidence type="ECO:0000256" key="8">
    <source>
        <dbReference type="ARBA" id="ARBA00023136"/>
    </source>
</evidence>
<keyword evidence="6" id="KW-0067">ATP-binding</keyword>
<dbReference type="InterPro" id="IPR027417">
    <property type="entry name" value="P-loop_NTPase"/>
</dbReference>